<dbReference type="HOGENOM" id="CLU_1601637_0_0_12"/>
<dbReference type="STRING" id="158190.SpiGrapes_1540"/>
<dbReference type="KEGG" id="sgp:SpiGrapes_1540"/>
<keyword evidence="1" id="KW-1133">Transmembrane helix</keyword>
<dbReference type="RefSeq" id="WP_014270198.1">
    <property type="nucleotide sequence ID" value="NC_016633.1"/>
</dbReference>
<accession>G8QVQ8</accession>
<sequence length="172" mass="19061">MEGTETKQETKAGEKKETSKITKPKAAMLIMAAAAMVCIMAFSCYGCSYQPINPPDAQEAQDSFKKLYATSWQLDTAGITTNLEEFNDMELSAIAFGNSKNEDGFVSTILEFADIPPLTAQLGFKEDYGFYLRTNGEDIPVKVTYAQSKDGKTETVTLMGEQSNIYCYYLKK</sequence>
<dbReference type="Proteomes" id="UP000005632">
    <property type="component" value="Chromosome"/>
</dbReference>
<evidence type="ECO:0000313" key="3">
    <source>
        <dbReference type="Proteomes" id="UP000005632"/>
    </source>
</evidence>
<dbReference type="EMBL" id="CP003155">
    <property type="protein sequence ID" value="AEV29350.1"/>
    <property type="molecule type" value="Genomic_DNA"/>
</dbReference>
<keyword evidence="1" id="KW-0812">Transmembrane</keyword>
<evidence type="ECO:0000313" key="2">
    <source>
        <dbReference type="EMBL" id="AEV29350.1"/>
    </source>
</evidence>
<evidence type="ECO:0000256" key="1">
    <source>
        <dbReference type="SAM" id="Phobius"/>
    </source>
</evidence>
<dbReference type="OrthoDB" id="371151at2"/>
<reference evidence="2 3" key="1">
    <citation type="submission" date="2011-11" db="EMBL/GenBank/DDBJ databases">
        <title>Complete sequence of Spirochaeta sp. grapes.</title>
        <authorList>
            <consortium name="US DOE Joint Genome Institute"/>
            <person name="Lucas S."/>
            <person name="Han J."/>
            <person name="Lapidus A."/>
            <person name="Cheng J.-F."/>
            <person name="Goodwin L."/>
            <person name="Pitluck S."/>
            <person name="Peters L."/>
            <person name="Ovchinnikova G."/>
            <person name="Munk A.C."/>
            <person name="Detter J.C."/>
            <person name="Han C."/>
            <person name="Tapia R."/>
            <person name="Land M."/>
            <person name="Hauser L."/>
            <person name="Kyrpides N."/>
            <person name="Ivanova N."/>
            <person name="Pagani I."/>
            <person name="Ritalahtilisa K."/>
            <person name="Loeffler F."/>
            <person name="Woyke T."/>
        </authorList>
    </citation>
    <scope>NUCLEOTIDE SEQUENCE [LARGE SCALE GENOMIC DNA]</scope>
    <source>
        <strain evidence="3">ATCC BAA-1885 / DSM 22778 / Grapes</strain>
    </source>
</reference>
<keyword evidence="3" id="KW-1185">Reference proteome</keyword>
<name>G8QVQ8_SPHPG</name>
<keyword evidence="1" id="KW-0472">Membrane</keyword>
<protein>
    <submittedName>
        <fullName evidence="2">Uncharacterized protein</fullName>
    </submittedName>
</protein>
<feature type="transmembrane region" description="Helical" evidence="1">
    <location>
        <begin position="26"/>
        <end position="43"/>
    </location>
</feature>
<organism evidence="2 3">
    <name type="scientific">Sphaerochaeta pleomorpha (strain ATCC BAA-1885 / DSM 22778 / Grapes)</name>
    <dbReference type="NCBI Taxonomy" id="158190"/>
    <lineage>
        <taxon>Bacteria</taxon>
        <taxon>Pseudomonadati</taxon>
        <taxon>Spirochaetota</taxon>
        <taxon>Spirochaetia</taxon>
        <taxon>Spirochaetales</taxon>
        <taxon>Sphaerochaetaceae</taxon>
        <taxon>Sphaerochaeta</taxon>
    </lineage>
</organism>
<proteinExistence type="predicted"/>
<dbReference type="AlphaFoldDB" id="G8QVQ8"/>
<gene>
    <name evidence="2" type="ordered locus">SpiGrapes_1540</name>
</gene>